<dbReference type="Pfam" id="PF04351">
    <property type="entry name" value="PilP"/>
    <property type="match status" value="1"/>
</dbReference>
<gene>
    <name evidence="1" type="primary">pilP</name>
    <name evidence="1" type="ordered locus">azo3647</name>
</gene>
<organism evidence="1 2">
    <name type="scientific">Azoarcus sp. (strain BH72)</name>
    <dbReference type="NCBI Taxonomy" id="418699"/>
    <lineage>
        <taxon>Bacteria</taxon>
        <taxon>Pseudomonadati</taxon>
        <taxon>Pseudomonadota</taxon>
        <taxon>Betaproteobacteria</taxon>
        <taxon>Rhodocyclales</taxon>
        <taxon>Zoogloeaceae</taxon>
        <taxon>Azoarcus</taxon>
    </lineage>
</organism>
<keyword evidence="2" id="KW-1185">Reference proteome</keyword>
<dbReference type="AlphaFoldDB" id="A1KBQ7"/>
<dbReference type="Gene3D" id="2.30.30.830">
    <property type="match status" value="1"/>
</dbReference>
<dbReference type="KEGG" id="azo:azo3647"/>
<dbReference type="eggNOG" id="COG3168">
    <property type="taxonomic scope" value="Bacteria"/>
</dbReference>
<dbReference type="InterPro" id="IPR007446">
    <property type="entry name" value="PilP"/>
</dbReference>
<evidence type="ECO:0000313" key="2">
    <source>
        <dbReference type="Proteomes" id="UP000002588"/>
    </source>
</evidence>
<accession>A1KBQ7</accession>
<dbReference type="RefSeq" id="WP_011767369.1">
    <property type="nucleotide sequence ID" value="NC_008702.1"/>
</dbReference>
<evidence type="ECO:0000313" key="1">
    <source>
        <dbReference type="EMBL" id="CAL96263.1"/>
    </source>
</evidence>
<sequence length="171" mass="19058">MRAVWLALCCACLAGCSSDQENIQAWMEHEAKDMQPSVKPLPEIKPFPVVDYSAAALVEPFLAARIEPEKKGGGGVRPDMDRRREPLEAFPLESLKMVGLLMQGKVVHALIQADKSLYQVKVGNYMGQDFGVVTSITEAEVTLRELVEDMNGDWVERTSTLQLQERPEGRK</sequence>
<dbReference type="EMBL" id="AM406670">
    <property type="protein sequence ID" value="CAL96263.1"/>
    <property type="molecule type" value="Genomic_DNA"/>
</dbReference>
<dbReference type="STRING" id="62928.azo3647"/>
<dbReference type="PIRSF" id="PIRSF016481">
    <property type="entry name" value="Pilus_assembly_PilP"/>
    <property type="match status" value="1"/>
</dbReference>
<dbReference type="HOGENOM" id="CLU_109321_1_0_4"/>
<reference evidence="1 2" key="1">
    <citation type="journal article" date="2006" name="Nat. Biotechnol.">
        <title>Complete genome of the mutualistic, N2-fixing grass endophyte Azoarcus sp. strain BH72.</title>
        <authorList>
            <person name="Krause A."/>
            <person name="Ramakumar A."/>
            <person name="Bartels D."/>
            <person name="Battistoni F."/>
            <person name="Bekel T."/>
            <person name="Boch J."/>
            <person name="Boehm M."/>
            <person name="Friedrich F."/>
            <person name="Hurek T."/>
            <person name="Krause L."/>
            <person name="Linke B."/>
            <person name="McHardy A.C."/>
            <person name="Sarkar A."/>
            <person name="Schneiker S."/>
            <person name="Syed A.A."/>
            <person name="Thauer R."/>
            <person name="Vorhoelter F.-J."/>
            <person name="Weidner S."/>
            <person name="Puehler A."/>
            <person name="Reinhold-Hurek B."/>
            <person name="Kaiser O."/>
            <person name="Goesmann A."/>
        </authorList>
    </citation>
    <scope>NUCLEOTIDE SEQUENCE [LARGE SCALE GENOMIC DNA]</scope>
    <source>
        <strain evidence="1 2">BH72</strain>
    </source>
</reference>
<dbReference type="Proteomes" id="UP000002588">
    <property type="component" value="Chromosome"/>
</dbReference>
<name>A1KBQ7_AZOSB</name>
<protein>
    <submittedName>
        <fullName evidence="1">Type 4 fimbrial biogenesis protein</fullName>
    </submittedName>
</protein>
<proteinExistence type="predicted"/>